<dbReference type="EMBL" id="CP012850">
    <property type="protein sequence ID" value="ALI37513.1"/>
    <property type="molecule type" value="Genomic_DNA"/>
</dbReference>
<evidence type="ECO:0000313" key="3">
    <source>
        <dbReference type="Proteomes" id="UP000058925"/>
    </source>
</evidence>
<evidence type="ECO:0000313" key="2">
    <source>
        <dbReference type="EMBL" id="ALI37513.1"/>
    </source>
</evidence>
<dbReference type="Gene3D" id="3.20.20.140">
    <property type="entry name" value="Metal-dependent hydrolases"/>
    <property type="match status" value="1"/>
</dbReference>
<proteinExistence type="predicted"/>
<keyword evidence="2" id="KW-0378">Hydrolase</keyword>
<name>A0A654M481_9ARCH</name>
<keyword evidence="3" id="KW-1185">Reference proteome</keyword>
<reference evidence="3" key="1">
    <citation type="submission" date="2015-10" db="EMBL/GenBank/DDBJ databases">
        <title>Niche specialization of a soil ammonia-oxidizing archaeon, Candidatus Nitrosocosmicus oleophilus.</title>
        <authorList>
            <person name="Jung M.-Y."/>
            <person name="Rhee S.-K."/>
        </authorList>
    </citation>
    <scope>NUCLEOTIDE SEQUENCE [LARGE SCALE GENOMIC DNA]</scope>
    <source>
        <strain evidence="3">MY3</strain>
    </source>
</reference>
<dbReference type="SUPFAM" id="SSF51556">
    <property type="entry name" value="Metallo-dependent hydrolases"/>
    <property type="match status" value="1"/>
</dbReference>
<feature type="binding site" evidence="1">
    <location>
        <position position="96"/>
    </location>
    <ligand>
        <name>a divalent metal cation</name>
        <dbReference type="ChEBI" id="CHEBI:60240"/>
        <label>1</label>
    </ligand>
</feature>
<dbReference type="PANTHER" id="PTHR46124">
    <property type="entry name" value="D-AMINOACYL-TRNA DEACYLASE"/>
    <property type="match status" value="1"/>
</dbReference>
<dbReference type="PANTHER" id="PTHR46124:SF2">
    <property type="entry name" value="D-AMINOACYL-TRNA DEACYLASE"/>
    <property type="match status" value="1"/>
</dbReference>
<protein>
    <submittedName>
        <fullName evidence="2">Putative deoxyribonuclease YcfH</fullName>
        <ecNumber evidence="2">3.1.21.-</ecNumber>
    </submittedName>
</protein>
<dbReference type="Pfam" id="PF01026">
    <property type="entry name" value="TatD_DNase"/>
    <property type="match status" value="1"/>
</dbReference>
<dbReference type="PIRSF" id="PIRSF005902">
    <property type="entry name" value="DNase_TatD"/>
    <property type="match status" value="1"/>
</dbReference>
<dbReference type="CDD" id="cd01310">
    <property type="entry name" value="TatD_DNAse"/>
    <property type="match status" value="1"/>
</dbReference>
<dbReference type="GO" id="GO:0016788">
    <property type="term" value="F:hydrolase activity, acting on ester bonds"/>
    <property type="evidence" value="ECO:0007669"/>
    <property type="project" value="InterPro"/>
</dbReference>
<evidence type="ECO:0000256" key="1">
    <source>
        <dbReference type="PIRSR" id="PIRSR005902-1"/>
    </source>
</evidence>
<dbReference type="OrthoDB" id="26412at2157"/>
<feature type="binding site" evidence="1">
    <location>
        <position position="9"/>
    </location>
    <ligand>
        <name>a divalent metal cation</name>
        <dbReference type="ChEBI" id="CHEBI:60240"/>
        <label>1</label>
    </ligand>
</feature>
<dbReference type="EC" id="3.1.21.-" evidence="2"/>
<dbReference type="InterPro" id="IPR032466">
    <property type="entry name" value="Metal_Hydrolase"/>
</dbReference>
<feature type="binding site" evidence="1">
    <location>
        <position position="207"/>
    </location>
    <ligand>
        <name>a divalent metal cation</name>
        <dbReference type="ChEBI" id="CHEBI:60240"/>
        <label>1</label>
    </ligand>
</feature>
<dbReference type="GeneID" id="60423181"/>
<dbReference type="Proteomes" id="UP000058925">
    <property type="component" value="Chromosome"/>
</dbReference>
<feature type="binding site" evidence="1">
    <location>
        <position position="136"/>
    </location>
    <ligand>
        <name>a divalent metal cation</name>
        <dbReference type="ChEBI" id="CHEBI:60240"/>
        <label>2</label>
    </ligand>
</feature>
<dbReference type="GO" id="GO:0046872">
    <property type="term" value="F:metal ion binding"/>
    <property type="evidence" value="ECO:0007669"/>
    <property type="project" value="UniProtKB-KW"/>
</dbReference>
<dbReference type="InterPro" id="IPR001130">
    <property type="entry name" value="TatD-like"/>
</dbReference>
<feature type="binding site" evidence="1">
    <location>
        <position position="159"/>
    </location>
    <ligand>
        <name>a divalent metal cation</name>
        <dbReference type="ChEBI" id="CHEBI:60240"/>
        <label>2</label>
    </ligand>
</feature>
<dbReference type="RefSeq" id="WP_196816574.1">
    <property type="nucleotide sequence ID" value="NZ_CP012850.1"/>
</dbReference>
<sequence>MYYVDSHIHLSDKNYNKYHKMIFDYMRQANVQSICMSEDFNSSVEALSLKEKFFKDSDLFRVFVGIHPQFAAGSVNLQLFESLLQSKLEFITGIGEIGIDPTYTNLDPDNTLERQKIVFEEMLYLAEKNEKPVSLHSRKSVNEILEILPSYKIRNAIFHWYDGNKSNLKRINDKGYFVSFGPYLLYSNDKHALLKESDINLILVETDGPVKYRNCFDGALTSPSMVISIVYFASVLLKKSFEEMSEILYDNSTRFLN</sequence>
<keyword evidence="1" id="KW-0479">Metal-binding</keyword>
<dbReference type="AlphaFoldDB" id="A0A654M481"/>
<accession>A0A654M481</accession>
<feature type="binding site" evidence="1">
    <location>
        <position position="7"/>
    </location>
    <ligand>
        <name>a divalent metal cation</name>
        <dbReference type="ChEBI" id="CHEBI:60240"/>
        <label>1</label>
    </ligand>
</feature>
<organism evidence="2 3">
    <name type="scientific">Candidatus Nitrosocosmicus oleophilus</name>
    <dbReference type="NCBI Taxonomy" id="1353260"/>
    <lineage>
        <taxon>Archaea</taxon>
        <taxon>Nitrososphaerota</taxon>
        <taxon>Nitrososphaeria</taxon>
        <taxon>Nitrososphaerales</taxon>
        <taxon>Nitrososphaeraceae</taxon>
        <taxon>Candidatus Nitrosocosmicus</taxon>
    </lineage>
</organism>
<gene>
    <name evidence="2" type="primary">ycfH</name>
    <name evidence="2" type="ORF">NMY3_03329</name>
</gene>
<dbReference type="KEGG" id="taa:NMY3_03329"/>